<accession>A0A9J7LF39</accession>
<evidence type="ECO:0000313" key="14">
    <source>
        <dbReference type="Proteomes" id="UP000001554"/>
    </source>
</evidence>
<dbReference type="FunFam" id="1.10.10.2750:FF:000002">
    <property type="entry name" value="TBC1 domain family member 4"/>
    <property type="match status" value="1"/>
</dbReference>
<feature type="region of interest" description="Disordered" evidence="11">
    <location>
        <begin position="671"/>
        <end position="782"/>
    </location>
</feature>
<dbReference type="Gene3D" id="1.10.8.270">
    <property type="entry name" value="putative rabgap domain of human tbc1 domain family member 14 like domains"/>
    <property type="match status" value="1"/>
</dbReference>
<sequence length="1381" mass="155155">MNNPRKGKVGQLDLGTRDSGILFRILRGRKMDDKASIVNRKSADSGICSLIEGDGGSPSAAPDPDGMRSPTKQDPESGDSEPGTPSPLSPTSPIVPDHPNDKATKKGPFRLWYLGKCVLDRRYTSPMLPWVVAELRRTSGPSRQEISLQLTKSTVRGSLQGEDNGLLFEHKLQQVARMARNLHYPNCFAYLTRESSDSPFAFHAFEAHDSEKVPEIFASIRLATKEYLKDNPHVDSRLDQYMDNKTSKFEVIYCGKVVVSHTKAPPTLIDDTIDKFKIHDAEKLKQQKKPADNGKRRLGSTSRESEKAMTNLANNNSKVVCTEEECRTSQEDTRPNINSCETQDAGNSEKKRHRSNSGGNVQNRTMLFQIGTLEVSLISLERKSVILEKNFKDISFVSQGIKQAEHFGFICRESSKSSRHMCYVFRCQAESVVDEVMQCLKQAFNAAAESQRTHIVCETCPMHQYHKLALQIEGLYPPRAKEVIQAHLQELGEADQTEISARIKSANPTGEQDENEITMAILRSLYEGRQKVHTHISDISQDGHRYPSKFDVIRNRAKKSLANSFESLLSRRTSAGAIFTAKGKGKQRHASEPMGNGQSARDRAATLDSGAAAAAAAKPSLEEVPETAPLPTSLPLHRKFPLFRSTSLHPARAAAVDSTTRREKFFFTRSISMQQNPSTIPPPLRLVDDSPGPPTSAPPTPGKDQVEHKFDLEDSPFQLRKRSNTLDHVPPRRNIMKEIRSSPLASRSSSKDSLSDSSTGSKQRLHASISSPPDTPQGYTPHRRMSWRQAIFTRVVTPGRNNTMPGTLYVHELDETLTTPEASPKVRSVEKPRKRTREELRALWKKAIMEQILLIRMERENINLKGTILPRSTSFDTTRMDAVETKRTKLDYDVILPCSKNTLVMWDGMLGTPNRAEVKFNPDELLAVVRAGVPKVRRGEIWRLLAEQYQLRNKHSNAPPEIPYEELIRQLTSHQHAILIDLGRTFPSHAYFSTQLGAGQLALFNLLKAYSLLDREVGYCQGLSFVAGILLMHMTEEEAFHMLTFSMYQLGFRRQYRPDMVALQIQMYQLSRLLHDNHRELYEHLEKNDIAPTLYAAPWFLTLFASQFPLGFVTRVFDLIFLQGTDVIFKVALTLLGDHEDLIMACQGFENIVDFIKNQLPALGMVSMEKAISRAFELDISKQLHAYEVEYHVLQEEMISSPQRGDVDRMEKLEQANRNLKRQNMELLEKLQTSHSSIHSLEATVASLQSEQNKLRSSVQTLEIERAALLNTVTKLRRLLPNNCLIEEELNFSIVNEMRANVGLPPLSKNNSSSSSEDLDTEVANITNKTRTIIPNQLRHRNMSGDSIGSSVSAGSTASSDLLCTENLQNTTTSTCRPLST</sequence>
<evidence type="ECO:0000256" key="10">
    <source>
        <dbReference type="SAM" id="Coils"/>
    </source>
</evidence>
<dbReference type="GO" id="GO:0005737">
    <property type="term" value="C:cytoplasm"/>
    <property type="evidence" value="ECO:0007669"/>
    <property type="project" value="UniProtKB-SubCell"/>
</dbReference>
<feature type="compositionally biased region" description="Pro residues" evidence="11">
    <location>
        <begin position="691"/>
        <end position="701"/>
    </location>
</feature>
<dbReference type="Pfam" id="PF11830">
    <property type="entry name" value="DUF3350"/>
    <property type="match status" value="1"/>
</dbReference>
<feature type="region of interest" description="Disordered" evidence="11">
    <location>
        <begin position="282"/>
        <end position="314"/>
    </location>
</feature>
<dbReference type="KEGG" id="bfo:118418979"/>
<evidence type="ECO:0000256" key="3">
    <source>
        <dbReference type="ARBA" id="ARBA00022481"/>
    </source>
</evidence>
<dbReference type="InterPro" id="IPR050302">
    <property type="entry name" value="Rab_GAP_TBC_domain"/>
</dbReference>
<evidence type="ECO:0000256" key="4">
    <source>
        <dbReference type="ARBA" id="ARBA00022490"/>
    </source>
</evidence>
<dbReference type="OMA" id="QQMRDPA"/>
<dbReference type="Proteomes" id="UP000001554">
    <property type="component" value="Chromosome 7"/>
</dbReference>
<evidence type="ECO:0000259" key="12">
    <source>
        <dbReference type="PROSITE" id="PS01179"/>
    </source>
</evidence>
<dbReference type="CDD" id="cd01269">
    <property type="entry name" value="PTB_TBC1D1_like"/>
    <property type="match status" value="1"/>
</dbReference>
<reference evidence="14" key="1">
    <citation type="journal article" date="2020" name="Nat. Ecol. Evol.">
        <title>Deeply conserved synteny resolves early events in vertebrate evolution.</title>
        <authorList>
            <person name="Simakov O."/>
            <person name="Marletaz F."/>
            <person name="Yue J.X."/>
            <person name="O'Connell B."/>
            <person name="Jenkins J."/>
            <person name="Brandt A."/>
            <person name="Calef R."/>
            <person name="Tung C.H."/>
            <person name="Huang T.K."/>
            <person name="Schmutz J."/>
            <person name="Satoh N."/>
            <person name="Yu J.K."/>
            <person name="Putnam N.H."/>
            <person name="Green R.E."/>
            <person name="Rokhsar D.S."/>
        </authorList>
    </citation>
    <scope>NUCLEOTIDE SEQUENCE [LARGE SCALE GENOMIC DNA]</scope>
    <source>
        <strain evidence="14">S238N-H82</strain>
    </source>
</reference>
<dbReference type="GO" id="GO:0005096">
    <property type="term" value="F:GTPase activator activity"/>
    <property type="evidence" value="ECO:0007669"/>
    <property type="project" value="UniProtKB-KW"/>
</dbReference>
<keyword evidence="6" id="KW-0677">Repeat</keyword>
<feature type="coiled-coil region" evidence="10">
    <location>
        <begin position="1210"/>
        <end position="1279"/>
    </location>
</feature>
<dbReference type="InterPro" id="IPR011993">
    <property type="entry name" value="PH-like_dom_sf"/>
</dbReference>
<evidence type="ECO:0000256" key="5">
    <source>
        <dbReference type="ARBA" id="ARBA00022553"/>
    </source>
</evidence>
<keyword evidence="7" id="KW-0007">Acetylation</keyword>
<keyword evidence="2" id="KW-0343">GTPase activation</keyword>
<dbReference type="GO" id="GO:0032869">
    <property type="term" value="P:cellular response to insulin stimulus"/>
    <property type="evidence" value="ECO:0007669"/>
    <property type="project" value="UniProtKB-ARBA"/>
</dbReference>
<evidence type="ECO:0000313" key="15">
    <source>
        <dbReference type="RefSeq" id="XP_035681033.1"/>
    </source>
</evidence>
<dbReference type="Gene3D" id="1.10.10.2750">
    <property type="match status" value="1"/>
</dbReference>
<dbReference type="FunFam" id="1.10.8.270:FF:000001">
    <property type="entry name" value="TBC1 domain family member 1"/>
    <property type="match status" value="1"/>
</dbReference>
<dbReference type="InterPro" id="IPR035969">
    <property type="entry name" value="Rab-GAP_TBC_sf"/>
</dbReference>
<feature type="compositionally biased region" description="Basic and acidic residues" evidence="11">
    <location>
        <begin position="282"/>
        <end position="295"/>
    </location>
</feature>
<dbReference type="SMART" id="SM00164">
    <property type="entry name" value="TBC"/>
    <property type="match status" value="1"/>
</dbReference>
<dbReference type="SUPFAM" id="SSF47923">
    <property type="entry name" value="Ypt/Rab-GAP domain of gyp1p"/>
    <property type="match status" value="2"/>
</dbReference>
<dbReference type="InterPro" id="IPR006020">
    <property type="entry name" value="PTB/PI_dom"/>
</dbReference>
<evidence type="ECO:0000256" key="7">
    <source>
        <dbReference type="ARBA" id="ARBA00022990"/>
    </source>
</evidence>
<feature type="region of interest" description="Disordered" evidence="11">
    <location>
        <begin position="326"/>
        <end position="361"/>
    </location>
</feature>
<protein>
    <recommendedName>
        <fullName evidence="8">TBC1 domain family member 4</fullName>
    </recommendedName>
    <alternativeName>
        <fullName evidence="9">Akt substrate of 160 kDa</fullName>
    </alternativeName>
</protein>
<evidence type="ECO:0000259" key="13">
    <source>
        <dbReference type="PROSITE" id="PS50086"/>
    </source>
</evidence>
<organism evidence="14 15">
    <name type="scientific">Branchiostoma floridae</name>
    <name type="common">Florida lancelet</name>
    <name type="synonym">Amphioxus</name>
    <dbReference type="NCBI Taxonomy" id="7739"/>
    <lineage>
        <taxon>Eukaryota</taxon>
        <taxon>Metazoa</taxon>
        <taxon>Chordata</taxon>
        <taxon>Cephalochordata</taxon>
        <taxon>Leptocardii</taxon>
        <taxon>Amphioxiformes</taxon>
        <taxon>Branchiostomatidae</taxon>
        <taxon>Branchiostoma</taxon>
    </lineage>
</organism>
<keyword evidence="3" id="KW-0488">Methylation</keyword>
<comment type="subcellular location">
    <subcellularLocation>
        <location evidence="1">Cytoplasm</location>
    </subcellularLocation>
</comment>
<dbReference type="Pfam" id="PF00640">
    <property type="entry name" value="PID"/>
    <property type="match status" value="1"/>
</dbReference>
<dbReference type="FunFam" id="1.10.472.80:FF:000003">
    <property type="entry name" value="Putative TBC1 domain family member 1"/>
    <property type="match status" value="1"/>
</dbReference>
<keyword evidence="4" id="KW-0963">Cytoplasm</keyword>
<dbReference type="RefSeq" id="XP_035681033.1">
    <property type="nucleotide sequence ID" value="XM_035825140.1"/>
</dbReference>
<dbReference type="GeneID" id="118418979"/>
<gene>
    <name evidence="15" type="primary">LOC118418979</name>
</gene>
<feature type="region of interest" description="Disordered" evidence="11">
    <location>
        <begin position="46"/>
        <end position="102"/>
    </location>
</feature>
<dbReference type="Gene3D" id="1.10.472.80">
    <property type="entry name" value="Ypt/Rab-GAP domain of gyp1p, domain 3"/>
    <property type="match status" value="1"/>
</dbReference>
<dbReference type="InterPro" id="IPR000195">
    <property type="entry name" value="Rab-GAP-TBC_dom"/>
</dbReference>
<dbReference type="Gene3D" id="2.30.29.30">
    <property type="entry name" value="Pleckstrin-homology domain (PH domain)/Phosphotyrosine-binding domain (PTB)"/>
    <property type="match status" value="2"/>
</dbReference>
<dbReference type="CDD" id="cd00934">
    <property type="entry name" value="PTB"/>
    <property type="match status" value="1"/>
</dbReference>
<keyword evidence="14" id="KW-1185">Reference proteome</keyword>
<dbReference type="PANTHER" id="PTHR47219">
    <property type="entry name" value="RAB GTPASE-ACTIVATING PROTEIN 1-LIKE"/>
    <property type="match status" value="1"/>
</dbReference>
<evidence type="ECO:0000256" key="8">
    <source>
        <dbReference type="ARBA" id="ARBA00072013"/>
    </source>
</evidence>
<dbReference type="SUPFAM" id="SSF50729">
    <property type="entry name" value="PH domain-like"/>
    <property type="match status" value="2"/>
</dbReference>
<name>A0A9J7LF39_BRAFL</name>
<evidence type="ECO:0000256" key="1">
    <source>
        <dbReference type="ARBA" id="ARBA00004496"/>
    </source>
</evidence>
<keyword evidence="5" id="KW-0597">Phosphoprotein</keyword>
<dbReference type="InterPro" id="IPR021785">
    <property type="entry name" value="DUF3350"/>
</dbReference>
<keyword evidence="10" id="KW-0175">Coiled coil</keyword>
<dbReference type="SMART" id="SM00462">
    <property type="entry name" value="PTB"/>
    <property type="match status" value="2"/>
</dbReference>
<dbReference type="Pfam" id="PF00566">
    <property type="entry name" value="RabGAP-TBC"/>
    <property type="match status" value="1"/>
</dbReference>
<feature type="region of interest" description="Disordered" evidence="11">
    <location>
        <begin position="581"/>
        <end position="632"/>
    </location>
</feature>
<feature type="domain" description="Rab-GAP TBC" evidence="13">
    <location>
        <begin position="932"/>
        <end position="1124"/>
    </location>
</feature>
<evidence type="ECO:0000256" key="9">
    <source>
        <dbReference type="ARBA" id="ARBA00081861"/>
    </source>
</evidence>
<dbReference type="PANTHER" id="PTHR47219:SF16">
    <property type="entry name" value="GTPASE ACTIVATING PROTEIN"/>
    <property type="match status" value="1"/>
</dbReference>
<dbReference type="PROSITE" id="PS50086">
    <property type="entry name" value="TBC_RABGAP"/>
    <property type="match status" value="1"/>
</dbReference>
<evidence type="ECO:0000256" key="2">
    <source>
        <dbReference type="ARBA" id="ARBA00022468"/>
    </source>
</evidence>
<feature type="compositionally biased region" description="Polar residues" evidence="11">
    <location>
        <begin position="335"/>
        <end position="346"/>
    </location>
</feature>
<evidence type="ECO:0000256" key="11">
    <source>
        <dbReference type="SAM" id="MobiDB-lite"/>
    </source>
</evidence>
<dbReference type="OrthoDB" id="295078at2759"/>
<reference evidence="15" key="2">
    <citation type="submission" date="2025-08" db="UniProtKB">
        <authorList>
            <consortium name="RefSeq"/>
        </authorList>
    </citation>
    <scope>IDENTIFICATION</scope>
    <source>
        <strain evidence="15">S238N-H82</strain>
        <tissue evidence="15">Testes</tissue>
    </source>
</reference>
<evidence type="ECO:0000256" key="6">
    <source>
        <dbReference type="ARBA" id="ARBA00022737"/>
    </source>
</evidence>
<proteinExistence type="predicted"/>
<dbReference type="PROSITE" id="PS01179">
    <property type="entry name" value="PID"/>
    <property type="match status" value="1"/>
</dbReference>
<feature type="domain" description="PID" evidence="12">
    <location>
        <begin position="370"/>
        <end position="449"/>
    </location>
</feature>